<feature type="compositionally biased region" description="Polar residues" evidence="1">
    <location>
        <begin position="107"/>
        <end position="116"/>
    </location>
</feature>
<organism evidence="2 3">
    <name type="scientific">Parablautia intestinalis</name>
    <dbReference type="NCBI Taxonomy" id="2320100"/>
    <lineage>
        <taxon>Bacteria</taxon>
        <taxon>Bacillati</taxon>
        <taxon>Bacillota</taxon>
        <taxon>Clostridia</taxon>
        <taxon>Lachnospirales</taxon>
        <taxon>Lachnospiraceae</taxon>
        <taxon>Parablautia</taxon>
    </lineage>
</organism>
<evidence type="ECO:0000256" key="1">
    <source>
        <dbReference type="SAM" id="MobiDB-lite"/>
    </source>
</evidence>
<reference evidence="2 3" key="1">
    <citation type="submission" date="2018-09" db="EMBL/GenBank/DDBJ databases">
        <title>Murine metabolic-syndrome-specific gut microbial biobank.</title>
        <authorList>
            <person name="Liu C."/>
        </authorList>
    </citation>
    <scope>NUCLEOTIDE SEQUENCE [LARGE SCALE GENOMIC DNA]</scope>
    <source>
        <strain evidence="2 3">0.1xD8-82</strain>
    </source>
</reference>
<name>A0A3A9AW92_9FIRM</name>
<accession>A0A3A9AW92</accession>
<sequence length="236" mass="25656">MSKKFGKFILFSAVAGAAAYSTYYYLQKKDKMPASPVEEDIDDDFDDFSEDLDEEIPPVKDRTYVSLSLDKAEAIAHEAFHKAKEVIADSVQQVKDTVKSVKESQPGAESNFTDLTALNKEHAASFKADDEQSCSEQTPVNPDSEEAESDAAVNDDTTAKESSSGQSVGGEDTLQQDTGEQLTQSPLEASDAAFSPESCEENLTAGSETFTQADEKKTEIKETANGQVEDFFDDTP</sequence>
<keyword evidence="3" id="KW-1185">Reference proteome</keyword>
<dbReference type="AlphaFoldDB" id="A0A3A9AW92"/>
<evidence type="ECO:0000313" key="2">
    <source>
        <dbReference type="EMBL" id="RKI91516.1"/>
    </source>
</evidence>
<comment type="caution">
    <text evidence="2">The sequence shown here is derived from an EMBL/GenBank/DDBJ whole genome shotgun (WGS) entry which is preliminary data.</text>
</comment>
<proteinExistence type="predicted"/>
<gene>
    <name evidence="2" type="ORF">D7V94_09550</name>
</gene>
<feature type="compositionally biased region" description="Basic and acidic residues" evidence="1">
    <location>
        <begin position="213"/>
        <end position="222"/>
    </location>
</feature>
<feature type="compositionally biased region" description="Polar residues" evidence="1">
    <location>
        <begin position="173"/>
        <end position="187"/>
    </location>
</feature>
<dbReference type="RefSeq" id="WP_120469165.1">
    <property type="nucleotide sequence ID" value="NZ_RAYQ01000009.1"/>
</dbReference>
<feature type="compositionally biased region" description="Basic and acidic residues" evidence="1">
    <location>
        <begin position="119"/>
        <end position="130"/>
    </location>
</feature>
<evidence type="ECO:0000313" key="3">
    <source>
        <dbReference type="Proteomes" id="UP000280696"/>
    </source>
</evidence>
<protein>
    <recommendedName>
        <fullName evidence="4">YtxH domain-containing protein</fullName>
    </recommendedName>
</protein>
<dbReference type="EMBL" id="RAYQ01000009">
    <property type="protein sequence ID" value="RKI91516.1"/>
    <property type="molecule type" value="Genomic_DNA"/>
</dbReference>
<evidence type="ECO:0008006" key="4">
    <source>
        <dbReference type="Google" id="ProtNLM"/>
    </source>
</evidence>
<dbReference type="OrthoDB" id="2063257at2"/>
<feature type="region of interest" description="Disordered" evidence="1">
    <location>
        <begin position="95"/>
        <end position="236"/>
    </location>
</feature>
<dbReference type="Proteomes" id="UP000280696">
    <property type="component" value="Unassembled WGS sequence"/>
</dbReference>